<organism evidence="1 2">
    <name type="scientific">Oxalobacter aliiformigenes</name>
    <dbReference type="NCBI Taxonomy" id="2946593"/>
    <lineage>
        <taxon>Bacteria</taxon>
        <taxon>Pseudomonadati</taxon>
        <taxon>Pseudomonadota</taxon>
        <taxon>Betaproteobacteria</taxon>
        <taxon>Burkholderiales</taxon>
        <taxon>Oxalobacteraceae</taxon>
        <taxon>Oxalobacter</taxon>
    </lineage>
</organism>
<dbReference type="RefSeq" id="WP_269263770.1">
    <property type="nucleotide sequence ID" value="NZ_CP098248.1"/>
</dbReference>
<name>A0ABY7JFE3_9BURK</name>
<reference evidence="1" key="1">
    <citation type="journal article" date="2022" name="Front. Microbiol.">
        <title>New perspectives on an old grouping: The genomic and phenotypic variability of Oxalobacter formigenes and the implications for calcium oxalate stone prevention.</title>
        <authorList>
            <person name="Chmiel J.A."/>
            <person name="Carr C."/>
            <person name="Stuivenberg G.A."/>
            <person name="Venema R."/>
            <person name="Chanyi R.M."/>
            <person name="Al K.F."/>
            <person name="Giguere D."/>
            <person name="Say H."/>
            <person name="Akouris P.P."/>
            <person name="Dominguez Romero S.A."/>
            <person name="Kwong A."/>
            <person name="Tai V."/>
            <person name="Koval S.F."/>
            <person name="Razvi H."/>
            <person name="Bjazevic J."/>
            <person name="Burton J.P."/>
        </authorList>
    </citation>
    <scope>NUCLEOTIDE SEQUENCE</scope>
    <source>
        <strain evidence="1">HOxNP-1</strain>
    </source>
</reference>
<keyword evidence="2" id="KW-1185">Reference proteome</keyword>
<protein>
    <recommendedName>
        <fullName evidence="3">Transposase</fullName>
    </recommendedName>
</protein>
<gene>
    <name evidence="1" type="ORF">NB645_05415</name>
</gene>
<proteinExistence type="predicted"/>
<dbReference type="Proteomes" id="UP001164794">
    <property type="component" value="Chromosome"/>
</dbReference>
<accession>A0ABY7JFE3</accession>
<evidence type="ECO:0008006" key="3">
    <source>
        <dbReference type="Google" id="ProtNLM"/>
    </source>
</evidence>
<evidence type="ECO:0000313" key="1">
    <source>
        <dbReference type="EMBL" id="WAV96292.1"/>
    </source>
</evidence>
<evidence type="ECO:0000313" key="2">
    <source>
        <dbReference type="Proteomes" id="UP001164794"/>
    </source>
</evidence>
<dbReference type="EMBL" id="CP098248">
    <property type="protein sequence ID" value="WAV96292.1"/>
    <property type="molecule type" value="Genomic_DNA"/>
</dbReference>
<sequence length="53" mass="6391">MEKNREPEAFFTILGKNFSKKQQYEERLAIACYNKNMFIRAHLATGNDRRRVR</sequence>